<accession>A0ABR2LJJ9</accession>
<proteinExistence type="predicted"/>
<comment type="caution">
    <text evidence="1">The sequence shown here is derived from an EMBL/GenBank/DDBJ whole genome shotgun (WGS) entry which is preliminary data.</text>
</comment>
<name>A0ABR2LJJ9_9ASPA</name>
<evidence type="ECO:0000313" key="2">
    <source>
        <dbReference type="Proteomes" id="UP001412067"/>
    </source>
</evidence>
<sequence length="164" mass="18238">MSPLLHEYRPLQPQISLTDDLLREQSQVNYADLSFSVNHPAWAFTSIKLVAGAQGELTHEIAVMRGQVEVRVYGCVLAGIHQLWFVINKCMSHDCDCYSFTCIPIDPSKTFSNDDVPPFVHDDVVDDGVDEFFGELHGDVGDLASQLKAVNGKTRVKCQRQGSV</sequence>
<protein>
    <submittedName>
        <fullName evidence="1">Uncharacterized protein</fullName>
    </submittedName>
</protein>
<dbReference type="EMBL" id="JBBWWR010000018">
    <property type="protein sequence ID" value="KAK8943297.1"/>
    <property type="molecule type" value="Genomic_DNA"/>
</dbReference>
<gene>
    <name evidence="1" type="ORF">KSP40_PGU000161</name>
</gene>
<dbReference type="Proteomes" id="UP001412067">
    <property type="component" value="Unassembled WGS sequence"/>
</dbReference>
<organism evidence="1 2">
    <name type="scientific">Platanthera guangdongensis</name>
    <dbReference type="NCBI Taxonomy" id="2320717"/>
    <lineage>
        <taxon>Eukaryota</taxon>
        <taxon>Viridiplantae</taxon>
        <taxon>Streptophyta</taxon>
        <taxon>Embryophyta</taxon>
        <taxon>Tracheophyta</taxon>
        <taxon>Spermatophyta</taxon>
        <taxon>Magnoliopsida</taxon>
        <taxon>Liliopsida</taxon>
        <taxon>Asparagales</taxon>
        <taxon>Orchidaceae</taxon>
        <taxon>Orchidoideae</taxon>
        <taxon>Orchideae</taxon>
        <taxon>Orchidinae</taxon>
        <taxon>Platanthera</taxon>
    </lineage>
</organism>
<keyword evidence="2" id="KW-1185">Reference proteome</keyword>
<evidence type="ECO:0000313" key="1">
    <source>
        <dbReference type="EMBL" id="KAK8943297.1"/>
    </source>
</evidence>
<reference evidence="1 2" key="1">
    <citation type="journal article" date="2022" name="Nat. Plants">
        <title>Genomes of leafy and leafless Platanthera orchids illuminate the evolution of mycoheterotrophy.</title>
        <authorList>
            <person name="Li M.H."/>
            <person name="Liu K.W."/>
            <person name="Li Z."/>
            <person name="Lu H.C."/>
            <person name="Ye Q.L."/>
            <person name="Zhang D."/>
            <person name="Wang J.Y."/>
            <person name="Li Y.F."/>
            <person name="Zhong Z.M."/>
            <person name="Liu X."/>
            <person name="Yu X."/>
            <person name="Liu D.K."/>
            <person name="Tu X.D."/>
            <person name="Liu B."/>
            <person name="Hao Y."/>
            <person name="Liao X.Y."/>
            <person name="Jiang Y.T."/>
            <person name="Sun W.H."/>
            <person name="Chen J."/>
            <person name="Chen Y.Q."/>
            <person name="Ai Y."/>
            <person name="Zhai J.W."/>
            <person name="Wu S.S."/>
            <person name="Zhou Z."/>
            <person name="Hsiao Y.Y."/>
            <person name="Wu W.L."/>
            <person name="Chen Y.Y."/>
            <person name="Lin Y.F."/>
            <person name="Hsu J.L."/>
            <person name="Li C.Y."/>
            <person name="Wang Z.W."/>
            <person name="Zhao X."/>
            <person name="Zhong W.Y."/>
            <person name="Ma X.K."/>
            <person name="Ma L."/>
            <person name="Huang J."/>
            <person name="Chen G.Z."/>
            <person name="Huang M.Z."/>
            <person name="Huang L."/>
            <person name="Peng D.H."/>
            <person name="Luo Y.B."/>
            <person name="Zou S.Q."/>
            <person name="Chen S.P."/>
            <person name="Lan S."/>
            <person name="Tsai W.C."/>
            <person name="Van de Peer Y."/>
            <person name="Liu Z.J."/>
        </authorList>
    </citation>
    <scope>NUCLEOTIDE SEQUENCE [LARGE SCALE GENOMIC DNA]</scope>
    <source>
        <strain evidence="1">Lor288</strain>
    </source>
</reference>